<reference evidence="6" key="3">
    <citation type="submission" date="2025-09" db="UniProtKB">
        <authorList>
            <consortium name="Ensembl"/>
        </authorList>
    </citation>
    <scope>IDENTIFICATION</scope>
</reference>
<dbReference type="AlphaFoldDB" id="A0A3Q1H2Q0"/>
<evidence type="ECO:0000256" key="4">
    <source>
        <dbReference type="ARBA" id="ARBA00023163"/>
    </source>
</evidence>
<feature type="domain" description="E2F transcription factor CC-MB" evidence="5">
    <location>
        <begin position="19"/>
        <end position="66"/>
    </location>
</feature>
<dbReference type="STRING" id="64144.ENSATEP00000002507"/>
<dbReference type="GO" id="GO:0000978">
    <property type="term" value="F:RNA polymerase II cis-regulatory region sequence-specific DNA binding"/>
    <property type="evidence" value="ECO:0007669"/>
    <property type="project" value="InterPro"/>
</dbReference>
<organism evidence="6 7">
    <name type="scientific">Anabas testudineus</name>
    <name type="common">Climbing perch</name>
    <name type="synonym">Anthias testudineus</name>
    <dbReference type="NCBI Taxonomy" id="64144"/>
    <lineage>
        <taxon>Eukaryota</taxon>
        <taxon>Metazoa</taxon>
        <taxon>Chordata</taxon>
        <taxon>Craniata</taxon>
        <taxon>Vertebrata</taxon>
        <taxon>Euteleostomi</taxon>
        <taxon>Actinopterygii</taxon>
        <taxon>Neopterygii</taxon>
        <taxon>Teleostei</taxon>
        <taxon>Neoteleostei</taxon>
        <taxon>Acanthomorphata</taxon>
        <taxon>Anabantaria</taxon>
        <taxon>Anabantiformes</taxon>
        <taxon>Anabantoidei</taxon>
        <taxon>Anabantidae</taxon>
        <taxon>Anabas</taxon>
    </lineage>
</organism>
<evidence type="ECO:0000259" key="5">
    <source>
        <dbReference type="Pfam" id="PF16421"/>
    </source>
</evidence>
<dbReference type="Gene3D" id="6.10.250.540">
    <property type="match status" value="1"/>
</dbReference>
<dbReference type="InParanoid" id="A0A3Q1H2Q0"/>
<evidence type="ECO:0000256" key="1">
    <source>
        <dbReference type="ARBA" id="ARBA00010940"/>
    </source>
</evidence>
<keyword evidence="4" id="KW-0804">Transcription</keyword>
<protein>
    <recommendedName>
        <fullName evidence="5">E2F transcription factor CC-MB domain-containing protein</fullName>
    </recommendedName>
</protein>
<dbReference type="GO" id="GO:0090575">
    <property type="term" value="C:RNA polymerase II transcription regulator complex"/>
    <property type="evidence" value="ECO:0007669"/>
    <property type="project" value="TreeGrafter"/>
</dbReference>
<reference evidence="6" key="2">
    <citation type="submission" date="2025-08" db="UniProtKB">
        <authorList>
            <consortium name="Ensembl"/>
        </authorList>
    </citation>
    <scope>IDENTIFICATION</scope>
</reference>
<dbReference type="GO" id="GO:0000981">
    <property type="term" value="F:DNA-binding transcription factor activity, RNA polymerase II-specific"/>
    <property type="evidence" value="ECO:0007669"/>
    <property type="project" value="TreeGrafter"/>
</dbReference>
<evidence type="ECO:0000313" key="7">
    <source>
        <dbReference type="Proteomes" id="UP000265040"/>
    </source>
</evidence>
<name>A0A3Q1H2Q0_ANATE</name>
<evidence type="ECO:0000256" key="2">
    <source>
        <dbReference type="ARBA" id="ARBA00023015"/>
    </source>
</evidence>
<dbReference type="InterPro" id="IPR032198">
    <property type="entry name" value="E2F_CC-MB"/>
</dbReference>
<evidence type="ECO:0000256" key="3">
    <source>
        <dbReference type="ARBA" id="ARBA00023125"/>
    </source>
</evidence>
<reference evidence="6" key="1">
    <citation type="submission" date="2021-04" db="EMBL/GenBank/DDBJ databases">
        <authorList>
            <consortium name="Wellcome Sanger Institute Data Sharing"/>
        </authorList>
    </citation>
    <scope>NUCLEOTIDE SEQUENCE [LARGE SCALE GENOMIC DNA]</scope>
</reference>
<dbReference type="Ensembl" id="ENSATET00000002533.2">
    <property type="protein sequence ID" value="ENSATEP00000002507.2"/>
    <property type="gene ID" value="ENSATEG00000001783.2"/>
</dbReference>
<comment type="similarity">
    <text evidence="1">Belongs to the E2F/DP family.</text>
</comment>
<dbReference type="Proteomes" id="UP000265040">
    <property type="component" value="Chromosome 3"/>
</dbReference>
<keyword evidence="2" id="KW-0805">Transcription regulation</keyword>
<keyword evidence="7" id="KW-1185">Reference proteome</keyword>
<dbReference type="Pfam" id="PF16421">
    <property type="entry name" value="E2F_CC-MB"/>
    <property type="match status" value="1"/>
</dbReference>
<sequence length="149" mass="16008">MQLWTGTNVCDFFFGHVSSGQTLLAVRAPSGTQLDVPIPKAVQDSPVKYQVHLKSISGPIDVVLLSKRSVSSDPVVLPVPPPDEMLQNAKLAMSASDETENGSAQCPASADFFSPLLHLSPPSSKHEFVYNLDDSEGLCDLYDVPVLNV</sequence>
<keyword evidence="3" id="KW-0238">DNA-binding</keyword>
<proteinExistence type="inferred from homology"/>
<dbReference type="PANTHER" id="PTHR12081">
    <property type="entry name" value="TRANSCRIPTION FACTOR E2F"/>
    <property type="match status" value="1"/>
</dbReference>
<dbReference type="GeneTree" id="ENSGT00940000156252"/>
<evidence type="ECO:0000313" key="6">
    <source>
        <dbReference type="Ensembl" id="ENSATEP00000002507.2"/>
    </source>
</evidence>
<dbReference type="InterPro" id="IPR037241">
    <property type="entry name" value="E2F-DP_heterodim"/>
</dbReference>
<dbReference type="SUPFAM" id="SSF144074">
    <property type="entry name" value="E2F-DP heterodimerization region"/>
    <property type="match status" value="1"/>
</dbReference>
<accession>A0A3Q1H2Q0</accession>
<dbReference type="PANTHER" id="PTHR12081:SF42">
    <property type="entry name" value="TRANSCRIPTION FACTOR E2F4"/>
    <property type="match status" value="1"/>
</dbReference>
<dbReference type="OrthoDB" id="1743261at2759"/>
<dbReference type="InterPro" id="IPR015633">
    <property type="entry name" value="E2F"/>
</dbReference>
<dbReference type="GO" id="GO:0046983">
    <property type="term" value="F:protein dimerization activity"/>
    <property type="evidence" value="ECO:0007669"/>
    <property type="project" value="InterPro"/>
</dbReference>